<accession>A0ABQ7J688</accession>
<feature type="compositionally biased region" description="Low complexity" evidence="1">
    <location>
        <begin position="9"/>
        <end position="29"/>
    </location>
</feature>
<feature type="domain" description="Tubulin-folding cofactor D C-terminal" evidence="2">
    <location>
        <begin position="95"/>
        <end position="152"/>
    </location>
</feature>
<dbReference type="PANTHER" id="PTHR12658">
    <property type="entry name" value="BETA-TUBULIN COFACTOR D"/>
    <property type="match status" value="1"/>
</dbReference>
<organism evidence="3 4">
    <name type="scientific">Cardiosporidium cionae</name>
    <dbReference type="NCBI Taxonomy" id="476202"/>
    <lineage>
        <taxon>Eukaryota</taxon>
        <taxon>Sar</taxon>
        <taxon>Alveolata</taxon>
        <taxon>Apicomplexa</taxon>
        <taxon>Aconoidasida</taxon>
        <taxon>Nephromycida</taxon>
        <taxon>Cardiosporidium</taxon>
    </lineage>
</organism>
<gene>
    <name evidence="3" type="ORF">IE077_000955</name>
</gene>
<reference evidence="3 4" key="1">
    <citation type="journal article" date="2020" name="bioRxiv">
        <title>Metabolic contributions of an alphaproteobacterial endosymbiont in the apicomplexan Cardiosporidium cionae.</title>
        <authorList>
            <person name="Hunter E.S."/>
            <person name="Paight C.J."/>
            <person name="Lane C.E."/>
        </authorList>
    </citation>
    <scope>NUCLEOTIDE SEQUENCE [LARGE SCALE GENOMIC DNA]</scope>
    <source>
        <strain evidence="3">ESH_2018</strain>
    </source>
</reference>
<comment type="caution">
    <text evidence="3">The sequence shown here is derived from an EMBL/GenBank/DDBJ whole genome shotgun (WGS) entry which is preliminary data.</text>
</comment>
<evidence type="ECO:0000313" key="4">
    <source>
        <dbReference type="Proteomes" id="UP000823046"/>
    </source>
</evidence>
<dbReference type="PANTHER" id="PTHR12658:SF0">
    <property type="entry name" value="TUBULIN-SPECIFIC CHAPERONE D"/>
    <property type="match status" value="1"/>
</dbReference>
<dbReference type="InterPro" id="IPR033162">
    <property type="entry name" value="TBCD"/>
</dbReference>
<dbReference type="Proteomes" id="UP000823046">
    <property type="component" value="Unassembled WGS sequence"/>
</dbReference>
<dbReference type="EMBL" id="JADAQX010000734">
    <property type="protein sequence ID" value="KAF8819487.1"/>
    <property type="molecule type" value="Genomic_DNA"/>
</dbReference>
<keyword evidence="4" id="KW-1185">Reference proteome</keyword>
<sequence length="398" mass="43496">MSPLEEKFTLPSALPPSSSSLPLSTLPSLSPSPPHSLSPSPPHSTLPPLHSPLPLFSGPPPFEHSFSMAVLDVYEGGSARLQRTKKYGRQLRLPGWSSISSTFPHLLPLLTLADVYHSNILKGLCLTVGSLAGGSSAVAANDAFFEFLEREDVTFMDFHVSHQNQANIVDTLNGNSLTLSVASKNHCRGEEPHASNREGCNTAVTSAIKLKKNSISSTLVKIMITALDYTKVKNREVGVCALHTVEQLLARNAIPTELGNSIFDCLEGAFQQWGDFKRLQVAIKMMLNLSFSWVFDTPLRRKALARALHFLNHKYPRLRQYVAECTYLALNGCTAADAMQIGISSAMLDETVEHLAATNWSSPIKSDKNGKDSSKLVDLLGLQAEFNLFQPVDEDQSI</sequence>
<dbReference type="Pfam" id="PF12612">
    <property type="entry name" value="TFCD_C"/>
    <property type="match status" value="1"/>
</dbReference>
<protein>
    <recommendedName>
        <fullName evidence="2">Tubulin-folding cofactor D C-terminal domain-containing protein</fullName>
    </recommendedName>
</protein>
<evidence type="ECO:0000259" key="2">
    <source>
        <dbReference type="Pfam" id="PF12612"/>
    </source>
</evidence>
<name>A0ABQ7J688_9APIC</name>
<evidence type="ECO:0000256" key="1">
    <source>
        <dbReference type="SAM" id="MobiDB-lite"/>
    </source>
</evidence>
<dbReference type="InterPro" id="IPR022577">
    <property type="entry name" value="TBCD_C"/>
</dbReference>
<feature type="compositionally biased region" description="Pro residues" evidence="1">
    <location>
        <begin position="30"/>
        <end position="50"/>
    </location>
</feature>
<evidence type="ECO:0000313" key="3">
    <source>
        <dbReference type="EMBL" id="KAF8819487.1"/>
    </source>
</evidence>
<proteinExistence type="predicted"/>
<feature type="region of interest" description="Disordered" evidence="1">
    <location>
        <begin position="1"/>
        <end position="50"/>
    </location>
</feature>